<comment type="caution">
    <text evidence="4">The sequence shown here is derived from an EMBL/GenBank/DDBJ whole genome shotgun (WGS) entry which is preliminary data.</text>
</comment>
<feature type="signal peptide" evidence="3">
    <location>
        <begin position="1"/>
        <end position="26"/>
    </location>
</feature>
<feature type="compositionally biased region" description="Pro residues" evidence="2">
    <location>
        <begin position="22"/>
        <end position="32"/>
    </location>
</feature>
<protein>
    <submittedName>
        <fullName evidence="4">Uncharacterized protein</fullName>
    </submittedName>
</protein>
<gene>
    <name evidence="4" type="ORF">Q664_47855</name>
</gene>
<evidence type="ECO:0000256" key="2">
    <source>
        <dbReference type="SAM" id="MobiDB-lite"/>
    </source>
</evidence>
<dbReference type="GO" id="GO:0060003">
    <property type="term" value="P:copper ion export"/>
    <property type="evidence" value="ECO:0007669"/>
    <property type="project" value="TreeGrafter"/>
</dbReference>
<dbReference type="PANTHER" id="PTHR30097">
    <property type="entry name" value="CATION EFFLUX SYSTEM PROTEIN CUSB"/>
    <property type="match status" value="1"/>
</dbReference>
<dbReference type="GO" id="GO:0030313">
    <property type="term" value="C:cell envelope"/>
    <property type="evidence" value="ECO:0007669"/>
    <property type="project" value="TreeGrafter"/>
</dbReference>
<dbReference type="Gene3D" id="1.10.287.470">
    <property type="entry name" value="Helix hairpin bin"/>
    <property type="match status" value="1"/>
</dbReference>
<dbReference type="Proteomes" id="UP000028547">
    <property type="component" value="Unassembled WGS sequence"/>
</dbReference>
<evidence type="ECO:0000313" key="5">
    <source>
        <dbReference type="Proteomes" id="UP000028547"/>
    </source>
</evidence>
<keyword evidence="3" id="KW-0732">Signal</keyword>
<dbReference type="Gene3D" id="2.40.50.100">
    <property type="match status" value="1"/>
</dbReference>
<feature type="chain" id="PRO_5001781261" evidence="3">
    <location>
        <begin position="27"/>
        <end position="356"/>
    </location>
</feature>
<evidence type="ECO:0000256" key="1">
    <source>
        <dbReference type="ARBA" id="ARBA00022448"/>
    </source>
</evidence>
<dbReference type="EMBL" id="JPMI01000378">
    <property type="protein sequence ID" value="KFA87407.1"/>
    <property type="molecule type" value="Genomic_DNA"/>
</dbReference>
<accession>A0A084SG22</accession>
<dbReference type="PANTHER" id="PTHR30097:SF4">
    <property type="entry name" value="SLR6042 PROTEIN"/>
    <property type="match status" value="1"/>
</dbReference>
<dbReference type="AlphaFoldDB" id="A0A084SG22"/>
<keyword evidence="1" id="KW-0813">Transport</keyword>
<dbReference type="RefSeq" id="WP_043412349.1">
    <property type="nucleotide sequence ID" value="NZ_JPMI01000378.1"/>
</dbReference>
<proteinExistence type="predicted"/>
<dbReference type="PROSITE" id="PS51257">
    <property type="entry name" value="PROKAR_LIPOPROTEIN"/>
    <property type="match status" value="1"/>
</dbReference>
<evidence type="ECO:0000256" key="3">
    <source>
        <dbReference type="SAM" id="SignalP"/>
    </source>
</evidence>
<dbReference type="InterPro" id="IPR051909">
    <property type="entry name" value="MFP_Cation_Efflux"/>
</dbReference>
<evidence type="ECO:0000313" key="4">
    <source>
        <dbReference type="EMBL" id="KFA87407.1"/>
    </source>
</evidence>
<sequence length="356" mass="36427">MSRSALLSSVLLLGAALGCSSPPAPAAAPPPARSSARTAWVHPRPPRGVPLTEAPALVLPHPEGAAALGLPFKGSVTRIAVRPGQKVRKGEVLVEVLMPEVVRAAGEYAAASLRREAHERRTAQLKALQEQGMARVFELAEAEANLAEARAAQQGARALLKVAGLEGSAAAGVAQRGSVALRSPVDGVVTVVDAVLGQTHEGGSAPLVRVAGEGPARLEARLSLTLPEDTAFEFSAPGLGAVPVRLVGRAPSVDVRDGTLAAWFEPEPARSLPSGLQGTLRVRADGLPEVKVVPARALLLEGREVAVLVREGEGHRRQPVKVVGQSGADALVLGPLKESDSVAADAASVPVSGGQG</sequence>
<dbReference type="GO" id="GO:0015679">
    <property type="term" value="P:plasma membrane copper ion transport"/>
    <property type="evidence" value="ECO:0007669"/>
    <property type="project" value="TreeGrafter"/>
</dbReference>
<name>A0A084SG22_9BACT</name>
<reference evidence="4 5" key="1">
    <citation type="submission" date="2014-07" db="EMBL/GenBank/DDBJ databases">
        <title>Draft Genome Sequence of Gephyronic Acid Producer, Cystobacter violaceus Strain Cb vi76.</title>
        <authorList>
            <person name="Stevens D.C."/>
            <person name="Young J."/>
            <person name="Carmichael R."/>
            <person name="Tan J."/>
            <person name="Taylor R.E."/>
        </authorList>
    </citation>
    <scope>NUCLEOTIDE SEQUENCE [LARGE SCALE GENOMIC DNA]</scope>
    <source>
        <strain evidence="4 5">Cb vi76</strain>
    </source>
</reference>
<organism evidence="4 5">
    <name type="scientific">Archangium violaceum Cb vi76</name>
    <dbReference type="NCBI Taxonomy" id="1406225"/>
    <lineage>
        <taxon>Bacteria</taxon>
        <taxon>Pseudomonadati</taxon>
        <taxon>Myxococcota</taxon>
        <taxon>Myxococcia</taxon>
        <taxon>Myxococcales</taxon>
        <taxon>Cystobacterineae</taxon>
        <taxon>Archangiaceae</taxon>
        <taxon>Archangium</taxon>
    </lineage>
</organism>
<feature type="region of interest" description="Disordered" evidence="2">
    <location>
        <begin position="22"/>
        <end position="47"/>
    </location>
</feature>